<dbReference type="AlphaFoldDB" id="A0A834TUV3"/>
<reference evidence="2" key="1">
    <citation type="submission" date="2020-09" db="EMBL/GenBank/DDBJ databases">
        <title>Genome-Enabled Discovery of Anthraquinone Biosynthesis in Senna tora.</title>
        <authorList>
            <person name="Kang S.-H."/>
            <person name="Pandey R.P."/>
            <person name="Lee C.-M."/>
            <person name="Sim J.-S."/>
            <person name="Jeong J.-T."/>
            <person name="Choi B.-S."/>
            <person name="Jung M."/>
            <person name="Ginzburg D."/>
            <person name="Zhao K."/>
            <person name="Won S.Y."/>
            <person name="Oh T.-J."/>
            <person name="Yu Y."/>
            <person name="Kim N.-H."/>
            <person name="Lee O.R."/>
            <person name="Lee T.-H."/>
            <person name="Bashyal P."/>
            <person name="Kim T.-S."/>
            <person name="Lee W.-H."/>
            <person name="Kawkins C."/>
            <person name="Kim C.-K."/>
            <person name="Kim J.S."/>
            <person name="Ahn B.O."/>
            <person name="Rhee S.Y."/>
            <person name="Sohng J.K."/>
        </authorList>
    </citation>
    <scope>NUCLEOTIDE SEQUENCE</scope>
    <source>
        <tissue evidence="2">Leaf</tissue>
    </source>
</reference>
<dbReference type="PANTHER" id="PTHR31100:SF62">
    <property type="entry name" value="AT-HOOK MOTIF NUCLEAR-LOCALIZED PROTEIN 23"/>
    <property type="match status" value="1"/>
</dbReference>
<dbReference type="Proteomes" id="UP000634136">
    <property type="component" value="Unassembled WGS sequence"/>
</dbReference>
<feature type="compositionally biased region" description="Basic residues" evidence="1">
    <location>
        <begin position="26"/>
        <end position="35"/>
    </location>
</feature>
<evidence type="ECO:0000313" key="2">
    <source>
        <dbReference type="EMBL" id="KAF7828563.1"/>
    </source>
</evidence>
<sequence>MAGLDLGTASSASRFVQNLHTPDLHLHRHQHQHQHHQTDSEEDGNQGGPFSTDDASPHQHLVGRRPRGRPPGSKNKPKPPVIITRESANTLRAHILEVASARIDGGGGHTSRKVRDIVAVGIVPAAAGSAGSDEFDDIRGRRTRAGGGRECGGGVDGSRTGYSDCGFLHERGLREASVGGGGGGAGSSASASAFFSGSGWAIPGPIFGSTLLQFAS</sequence>
<gene>
    <name evidence="2" type="ORF">G2W53_019727</name>
</gene>
<dbReference type="PANTHER" id="PTHR31100">
    <property type="entry name" value="AT-HOOK MOTIF NUCLEAR-LOCALIZED PROTEIN 15"/>
    <property type="match status" value="1"/>
</dbReference>
<evidence type="ECO:0000313" key="3">
    <source>
        <dbReference type="Proteomes" id="UP000634136"/>
    </source>
</evidence>
<comment type="caution">
    <text evidence="2">The sequence shown here is derived from an EMBL/GenBank/DDBJ whole genome shotgun (WGS) entry which is preliminary data.</text>
</comment>
<accession>A0A834TUV3</accession>
<proteinExistence type="predicted"/>
<dbReference type="GO" id="GO:0003700">
    <property type="term" value="F:DNA-binding transcription factor activity"/>
    <property type="evidence" value="ECO:0007669"/>
    <property type="project" value="TreeGrafter"/>
</dbReference>
<dbReference type="GO" id="GO:0003680">
    <property type="term" value="F:minor groove of adenine-thymine-rich DNA binding"/>
    <property type="evidence" value="ECO:0007669"/>
    <property type="project" value="InterPro"/>
</dbReference>
<dbReference type="InterPro" id="IPR014476">
    <property type="entry name" value="AHL15-29"/>
</dbReference>
<dbReference type="GO" id="GO:0005634">
    <property type="term" value="C:nucleus"/>
    <property type="evidence" value="ECO:0007669"/>
    <property type="project" value="TreeGrafter"/>
</dbReference>
<keyword evidence="3" id="KW-1185">Reference proteome</keyword>
<feature type="region of interest" description="Disordered" evidence="1">
    <location>
        <begin position="26"/>
        <end position="81"/>
    </location>
</feature>
<evidence type="ECO:0000256" key="1">
    <source>
        <dbReference type="SAM" id="MobiDB-lite"/>
    </source>
</evidence>
<protein>
    <submittedName>
        <fullName evidence="2">AT-hook motif nuclear-localized protein 23-like</fullName>
    </submittedName>
</protein>
<dbReference type="EMBL" id="JAAIUW010000006">
    <property type="protein sequence ID" value="KAF7828563.1"/>
    <property type="molecule type" value="Genomic_DNA"/>
</dbReference>
<name>A0A834TUV3_9FABA</name>
<organism evidence="2 3">
    <name type="scientific">Senna tora</name>
    <dbReference type="NCBI Taxonomy" id="362788"/>
    <lineage>
        <taxon>Eukaryota</taxon>
        <taxon>Viridiplantae</taxon>
        <taxon>Streptophyta</taxon>
        <taxon>Embryophyta</taxon>
        <taxon>Tracheophyta</taxon>
        <taxon>Spermatophyta</taxon>
        <taxon>Magnoliopsida</taxon>
        <taxon>eudicotyledons</taxon>
        <taxon>Gunneridae</taxon>
        <taxon>Pentapetalae</taxon>
        <taxon>rosids</taxon>
        <taxon>fabids</taxon>
        <taxon>Fabales</taxon>
        <taxon>Fabaceae</taxon>
        <taxon>Caesalpinioideae</taxon>
        <taxon>Cassia clade</taxon>
        <taxon>Senna</taxon>
    </lineage>
</organism>